<gene>
    <name evidence="2" type="ORF">S23_56280</name>
</gene>
<evidence type="ECO:0000259" key="1">
    <source>
        <dbReference type="PROSITE" id="PS50943"/>
    </source>
</evidence>
<dbReference type="Pfam" id="PF01381">
    <property type="entry name" value="HTH_3"/>
    <property type="match status" value="1"/>
</dbReference>
<dbReference type="PROSITE" id="PS50943">
    <property type="entry name" value="HTH_CROC1"/>
    <property type="match status" value="1"/>
</dbReference>
<accession>A0AAI8QES3</accession>
<dbReference type="GO" id="GO:0003677">
    <property type="term" value="F:DNA binding"/>
    <property type="evidence" value="ECO:0007669"/>
    <property type="project" value="InterPro"/>
</dbReference>
<sequence length="230" mass="26261">MSRGLRKEHSRLLKAPPSNAIRFFRIQAGLKRAELGRKLGVSGETIRKLEQRDIWLHANRAMEIARVLCVPYELLGFSYEPDAYAWGAKAVPVAGEITTNDEVRFAELDRFVAGGAHLPQGCVAIDVKAGKMRGWHLIYRKNARQTMSRKLLAEQCNCERFLVHLINGTTWWRYIQPSTTNDIYHLHSQYLDTINDVRIAWVSEVVGFEFARYELPTCAQLEEETDATGL</sequence>
<keyword evidence="3" id="KW-1185">Reference proteome</keyword>
<dbReference type="InterPro" id="IPR010982">
    <property type="entry name" value="Lambda_DNA-bd_dom_sf"/>
</dbReference>
<protein>
    <recommendedName>
        <fullName evidence="1">HTH cro/C1-type domain-containing protein</fullName>
    </recommendedName>
</protein>
<dbReference type="Proteomes" id="UP000007886">
    <property type="component" value="Chromosome"/>
</dbReference>
<name>A0AAI8QES3_9BRAD</name>
<dbReference type="AlphaFoldDB" id="A0AAI8QES3"/>
<organism evidence="2 3">
    <name type="scientific">Bradyrhizobium cosmicum</name>
    <dbReference type="NCBI Taxonomy" id="1404864"/>
    <lineage>
        <taxon>Bacteria</taxon>
        <taxon>Pseudomonadati</taxon>
        <taxon>Pseudomonadota</taxon>
        <taxon>Alphaproteobacteria</taxon>
        <taxon>Hyphomicrobiales</taxon>
        <taxon>Nitrobacteraceae</taxon>
        <taxon>Bradyrhizobium</taxon>
    </lineage>
</organism>
<feature type="domain" description="HTH cro/C1-type" evidence="1">
    <location>
        <begin position="21"/>
        <end position="75"/>
    </location>
</feature>
<dbReference type="KEGG" id="brs:S23_56280"/>
<reference evidence="2 3" key="1">
    <citation type="journal article" date="2012" name="Microbes Environ.">
        <title>Complete genome sequence of Bradyrhizobium sp. S23321: insights into symbiosis evolution in soil oligotrophs.</title>
        <authorList>
            <person name="Okubo T."/>
            <person name="Tsukui T."/>
            <person name="Maita H."/>
            <person name="Okamoto S."/>
            <person name="Oshima K."/>
            <person name="Fujisawa T."/>
            <person name="Saito A."/>
            <person name="Futamata H."/>
            <person name="Hattori R."/>
            <person name="Shimomura Y."/>
            <person name="Haruta S."/>
            <person name="Morimoto S."/>
            <person name="Wang Y."/>
            <person name="Sakai Y."/>
            <person name="Hattori M."/>
            <person name="Aizawa S."/>
            <person name="Nagashima K.V.P."/>
            <person name="Masuda S."/>
            <person name="Hattori T."/>
            <person name="Yamashita A."/>
            <person name="Bao Z."/>
            <person name="Hayatsu M."/>
            <person name="Kajiya-Kanegae H."/>
            <person name="Yoshinaga I."/>
            <person name="Sakamoto K."/>
            <person name="Toyota K."/>
            <person name="Nakao M."/>
            <person name="Kohara M."/>
            <person name="Anda M."/>
            <person name="Niwa R."/>
            <person name="Jung-Hwan P."/>
            <person name="Sameshima-Saito R."/>
            <person name="Tokuda S."/>
            <person name="Yamamoto S."/>
            <person name="Yamamoto S."/>
            <person name="Yokoyama T."/>
            <person name="Akutsu T."/>
            <person name="Nakamura Y."/>
            <person name="Nakahira-Yanaka Y."/>
            <person name="Takada Hoshino Y."/>
            <person name="Hirakawa H."/>
            <person name="Mitsui H."/>
            <person name="Terasawa K."/>
            <person name="Itakura M."/>
            <person name="Sato S."/>
            <person name="Ikeda-Ohtsubo W."/>
            <person name="Sakakura N."/>
            <person name="Kaminuma E."/>
            <person name="Minamisawa K."/>
        </authorList>
    </citation>
    <scope>NUCLEOTIDE SEQUENCE [LARGE SCALE GENOMIC DNA]</scope>
    <source>
        <strain evidence="2 3">S23321</strain>
    </source>
</reference>
<dbReference type="SUPFAM" id="SSF47413">
    <property type="entry name" value="lambda repressor-like DNA-binding domains"/>
    <property type="match status" value="1"/>
</dbReference>
<dbReference type="InterPro" id="IPR001387">
    <property type="entry name" value="Cro/C1-type_HTH"/>
</dbReference>
<evidence type="ECO:0000313" key="3">
    <source>
        <dbReference type="Proteomes" id="UP000007886"/>
    </source>
</evidence>
<dbReference type="CDD" id="cd00093">
    <property type="entry name" value="HTH_XRE"/>
    <property type="match status" value="1"/>
</dbReference>
<evidence type="ECO:0000313" key="2">
    <source>
        <dbReference type="EMBL" id="BAL78820.1"/>
    </source>
</evidence>
<proteinExistence type="predicted"/>
<dbReference type="SMART" id="SM00530">
    <property type="entry name" value="HTH_XRE"/>
    <property type="match status" value="1"/>
</dbReference>
<dbReference type="Gene3D" id="1.10.260.40">
    <property type="entry name" value="lambda repressor-like DNA-binding domains"/>
    <property type="match status" value="1"/>
</dbReference>
<dbReference type="EMBL" id="AP012279">
    <property type="protein sequence ID" value="BAL78820.1"/>
    <property type="molecule type" value="Genomic_DNA"/>
</dbReference>